<dbReference type="Proteomes" id="UP000054010">
    <property type="component" value="Unassembled WGS sequence"/>
</dbReference>
<reference evidence="3 4" key="1">
    <citation type="journal article" date="2011" name="J. Bacteriol.">
        <title>Draft genome sequence of the anoxygenic filamentous phototrophic bacterium Oscillochloris trichoides subsp. DG-6.</title>
        <authorList>
            <person name="Kuznetsov B.B."/>
            <person name="Ivanovsky R.N."/>
            <person name="Keppen O.I."/>
            <person name="Sukhacheva M.V."/>
            <person name="Bumazhkin B.K."/>
            <person name="Patutina E.O."/>
            <person name="Beletsky A.V."/>
            <person name="Mardanov A.V."/>
            <person name="Baslerov R.V."/>
            <person name="Panteleeva A.N."/>
            <person name="Kolganova T.V."/>
            <person name="Ravin N.V."/>
            <person name="Skryabin K.G."/>
        </authorList>
    </citation>
    <scope>NUCLEOTIDE SEQUENCE [LARGE SCALE GENOMIC DNA]</scope>
    <source>
        <strain evidence="3 4">DG-6</strain>
    </source>
</reference>
<dbReference type="PANTHER" id="PTHR33055">
    <property type="entry name" value="TRANSPOSASE FOR INSERTION SEQUENCE ELEMENT IS1111A"/>
    <property type="match status" value="1"/>
</dbReference>
<proteinExistence type="predicted"/>
<evidence type="ECO:0000313" key="4">
    <source>
        <dbReference type="Proteomes" id="UP000054010"/>
    </source>
</evidence>
<feature type="domain" description="Transposase IS110-like N-terminal" evidence="2">
    <location>
        <begin position="2"/>
        <end position="150"/>
    </location>
</feature>
<dbReference type="GO" id="GO:0006313">
    <property type="term" value="P:DNA transposition"/>
    <property type="evidence" value="ECO:0007669"/>
    <property type="project" value="InterPro"/>
</dbReference>
<sequence length="184" mass="20114">MDIAAATATAAWQLLDDTPSRPMTFDQTPTGMRHFQTQLAATGVVPAQTLVVMEATGSYWMTLATTLHAAGYAIAVINPAHAFAKALLKRVKTDPIDAHMLMRLAALLQPSAWEPPPAVYHELVQRLGQRDDLMQVRQQFKNQLHALVQQPVVVASVRTRLENLITTLTDEIATLEAEIAPALA</sequence>
<evidence type="ECO:0000313" key="3">
    <source>
        <dbReference type="EMBL" id="EFO79000.1"/>
    </source>
</evidence>
<dbReference type="InterPro" id="IPR002525">
    <property type="entry name" value="Transp_IS110-like_N"/>
</dbReference>
<dbReference type="EMBL" id="ADVR01000136">
    <property type="protein sequence ID" value="EFO79000.1"/>
    <property type="molecule type" value="Genomic_DNA"/>
</dbReference>
<name>E1III5_9CHLR</name>
<keyword evidence="1" id="KW-0175">Coiled coil</keyword>
<protein>
    <submittedName>
        <fullName evidence="3">Transposase IS116/IS110/IS902 family protein</fullName>
    </submittedName>
</protein>
<dbReference type="GO" id="GO:0003677">
    <property type="term" value="F:DNA binding"/>
    <property type="evidence" value="ECO:0007669"/>
    <property type="project" value="InterPro"/>
</dbReference>
<dbReference type="Pfam" id="PF01548">
    <property type="entry name" value="DEDD_Tnp_IS110"/>
    <property type="match status" value="1"/>
</dbReference>
<comment type="caution">
    <text evidence="3">The sequence shown here is derived from an EMBL/GenBank/DDBJ whole genome shotgun (WGS) entry which is preliminary data.</text>
</comment>
<feature type="coiled-coil region" evidence="1">
    <location>
        <begin position="130"/>
        <end position="178"/>
    </location>
</feature>
<dbReference type="HOGENOM" id="CLU_1466817_0_0_0"/>
<keyword evidence="4" id="KW-1185">Reference proteome</keyword>
<accession>E1III5</accession>
<evidence type="ECO:0000256" key="1">
    <source>
        <dbReference type="SAM" id="Coils"/>
    </source>
</evidence>
<dbReference type="eggNOG" id="COG3547">
    <property type="taxonomic scope" value="Bacteria"/>
</dbReference>
<dbReference type="STRING" id="765420.OSCT_3136"/>
<evidence type="ECO:0000259" key="2">
    <source>
        <dbReference type="Pfam" id="PF01548"/>
    </source>
</evidence>
<dbReference type="InterPro" id="IPR047650">
    <property type="entry name" value="Transpos_IS110"/>
</dbReference>
<dbReference type="AlphaFoldDB" id="E1III5"/>
<gene>
    <name evidence="3" type="ORF">OSCT_3136</name>
</gene>
<dbReference type="GO" id="GO:0004803">
    <property type="term" value="F:transposase activity"/>
    <property type="evidence" value="ECO:0007669"/>
    <property type="project" value="InterPro"/>
</dbReference>
<dbReference type="PANTHER" id="PTHR33055:SF3">
    <property type="entry name" value="PUTATIVE TRANSPOSASE FOR IS117-RELATED"/>
    <property type="match status" value="1"/>
</dbReference>
<organism evidence="3 4">
    <name type="scientific">Oscillochloris trichoides DG-6</name>
    <dbReference type="NCBI Taxonomy" id="765420"/>
    <lineage>
        <taxon>Bacteria</taxon>
        <taxon>Bacillati</taxon>
        <taxon>Chloroflexota</taxon>
        <taxon>Chloroflexia</taxon>
        <taxon>Chloroflexales</taxon>
        <taxon>Chloroflexineae</taxon>
        <taxon>Oscillochloridaceae</taxon>
        <taxon>Oscillochloris</taxon>
    </lineage>
</organism>